<sequence>MSKPNPPGDSQQTNGACQLNHLQLFHHSLITTNPDALKFYAAASLQLPSSKSYPKGTKSDTRLVSSPYNSPPHLLDLTTLDTPSQLLAKALTIFTPIRNEYATAPYIDSFNWDAVFVFLKELSAEEGYIWTKQEFYVVVFRSRLSPDVDVERLHELDVKSHEEATVSGGLLKYWFGSKNEQRENLATCIWRNRDDAHRGGLGPWHRRARGAAREMYEQIDFTMLRLEVGDGVASWEIRDWTDE</sequence>
<gene>
    <name evidence="1" type="ORF">PHISCL_04885</name>
</gene>
<organism evidence="1 2">
    <name type="scientific">Aspergillus sclerotialis</name>
    <dbReference type="NCBI Taxonomy" id="2070753"/>
    <lineage>
        <taxon>Eukaryota</taxon>
        <taxon>Fungi</taxon>
        <taxon>Dikarya</taxon>
        <taxon>Ascomycota</taxon>
        <taxon>Pezizomycotina</taxon>
        <taxon>Eurotiomycetes</taxon>
        <taxon>Eurotiomycetidae</taxon>
        <taxon>Eurotiales</taxon>
        <taxon>Aspergillaceae</taxon>
        <taxon>Aspergillus</taxon>
        <taxon>Aspergillus subgen. Polypaecilum</taxon>
    </lineage>
</organism>
<reference evidence="2" key="1">
    <citation type="submission" date="2017-02" db="EMBL/GenBank/DDBJ databases">
        <authorList>
            <person name="Tafer H."/>
            <person name="Lopandic K."/>
        </authorList>
    </citation>
    <scope>NUCLEOTIDE SEQUENCE [LARGE SCALE GENOMIC DNA]</scope>
    <source>
        <strain evidence="2">CBS 366.77</strain>
    </source>
</reference>
<keyword evidence="2" id="KW-1185">Reference proteome</keyword>
<dbReference type="PANTHER" id="PTHR36986">
    <property type="entry name" value="UPF0643 PROTEIN PB2B2.08"/>
    <property type="match status" value="1"/>
</dbReference>
<evidence type="ECO:0000313" key="2">
    <source>
        <dbReference type="Proteomes" id="UP000266188"/>
    </source>
</evidence>
<dbReference type="Proteomes" id="UP000266188">
    <property type="component" value="Unassembled WGS sequence"/>
</dbReference>
<dbReference type="OrthoDB" id="2140489at2759"/>
<name>A0A3A2ZI52_9EURO</name>
<dbReference type="EMBL" id="MVGC01000151">
    <property type="protein sequence ID" value="RJE22782.1"/>
    <property type="molecule type" value="Genomic_DNA"/>
</dbReference>
<dbReference type="PANTHER" id="PTHR36986:SF1">
    <property type="entry name" value="UPF0643 PROTEIN PB2B2.08"/>
    <property type="match status" value="1"/>
</dbReference>
<dbReference type="AlphaFoldDB" id="A0A3A2ZI52"/>
<proteinExistence type="predicted"/>
<comment type="caution">
    <text evidence="1">The sequence shown here is derived from an EMBL/GenBank/DDBJ whole genome shotgun (WGS) entry which is preliminary data.</text>
</comment>
<protein>
    <submittedName>
        <fullName evidence="1">Uncharacterized protein</fullName>
    </submittedName>
</protein>
<evidence type="ECO:0000313" key="1">
    <source>
        <dbReference type="EMBL" id="RJE22782.1"/>
    </source>
</evidence>
<accession>A0A3A2ZI52</accession>